<evidence type="ECO:0000313" key="1">
    <source>
        <dbReference type="EMBL" id="RCS23341.1"/>
    </source>
</evidence>
<dbReference type="Proteomes" id="UP000253420">
    <property type="component" value="Unassembled WGS sequence"/>
</dbReference>
<dbReference type="InterPro" id="IPR008983">
    <property type="entry name" value="Tumour_necrosis_fac-like_dom"/>
</dbReference>
<reference evidence="1 2" key="1">
    <citation type="submission" date="2018-07" db="EMBL/GenBank/DDBJ databases">
        <title>The draft genome of Phyllobacterium salinisoli.</title>
        <authorList>
            <person name="Liu L."/>
            <person name="Li L."/>
            <person name="Zhang X."/>
            <person name="Liang L."/>
        </authorList>
    </citation>
    <scope>NUCLEOTIDE SEQUENCE [LARGE SCALE GENOMIC DNA]</scope>
    <source>
        <strain evidence="1 2">LLAN61</strain>
    </source>
</reference>
<name>A0A368K2A6_9HYPH</name>
<evidence type="ECO:0000313" key="2">
    <source>
        <dbReference type="Proteomes" id="UP000253420"/>
    </source>
</evidence>
<organism evidence="1 2">
    <name type="scientific">Phyllobacterium salinisoli</name>
    <dbReference type="NCBI Taxonomy" id="1899321"/>
    <lineage>
        <taxon>Bacteria</taxon>
        <taxon>Pseudomonadati</taxon>
        <taxon>Pseudomonadota</taxon>
        <taxon>Alphaproteobacteria</taxon>
        <taxon>Hyphomicrobiales</taxon>
        <taxon>Phyllobacteriaceae</taxon>
        <taxon>Phyllobacterium</taxon>
    </lineage>
</organism>
<sequence>MPRSHPDPLRHRECRQQLSCAAAGKPVVVLYLQGELKQYRANKDLSNSLRVLIEFWAETNKRIRPLENTANLKLPYILPSQAQKHVTHNEALQILDALVQLSVIDRDLTEPPAGLVEGDRYIVPSGATGVWAGKDGAVASLADGAWLFFTPEEGWLAWVADEDVLVAWTGSDWSIAGGDGEGVTIEQLADGTIRKIGINTAADDTNRLALKSDAILLSHDDVTPGTGNIRATLNKAAPINDAGFVFQTNWSTRALFGILGDNNFTVKVSPNGSSFFTGLTIDSASGLVSQNNLPRAVAGLNFNQNLPAGAANVIQLNTAIANPMNMFDAATNRVSVPASGLYLISYTGGITVAAGGDTSMRLAVNGIAAAAGSAITGDVTQMAGNKFFSAAICLPLNAGDYVQLWGGNSAAASTAMVDRFALTVVYMAPLTA</sequence>
<proteinExistence type="predicted"/>
<dbReference type="Gene3D" id="2.60.120.40">
    <property type="match status" value="1"/>
</dbReference>
<protein>
    <submittedName>
        <fullName evidence="1">DUF2793 domain-containing protein</fullName>
    </submittedName>
</protein>
<accession>A0A368K2A6</accession>
<dbReference type="InterPro" id="IPR021251">
    <property type="entry name" value="DUF2793"/>
</dbReference>
<comment type="caution">
    <text evidence="1">The sequence shown here is derived from an EMBL/GenBank/DDBJ whole genome shotgun (WGS) entry which is preliminary data.</text>
</comment>
<dbReference type="Pfam" id="PF10983">
    <property type="entry name" value="DUF2793"/>
    <property type="match status" value="1"/>
</dbReference>
<dbReference type="SUPFAM" id="SSF49842">
    <property type="entry name" value="TNF-like"/>
    <property type="match status" value="1"/>
</dbReference>
<dbReference type="EMBL" id="QOZG01000005">
    <property type="protein sequence ID" value="RCS23341.1"/>
    <property type="molecule type" value="Genomic_DNA"/>
</dbReference>
<gene>
    <name evidence="1" type="ORF">DUT91_13710</name>
</gene>
<keyword evidence="2" id="KW-1185">Reference proteome</keyword>
<dbReference type="AlphaFoldDB" id="A0A368K2A6"/>